<protein>
    <submittedName>
        <fullName evidence="1">Uncharacterized protein</fullName>
    </submittedName>
</protein>
<comment type="caution">
    <text evidence="1">The sequence shown here is derived from an EMBL/GenBank/DDBJ whole genome shotgun (WGS) entry which is preliminary data.</text>
</comment>
<accession>A0A226E033</accession>
<dbReference type="EMBL" id="LNIX01000008">
    <property type="protein sequence ID" value="OXA50819.1"/>
    <property type="molecule type" value="Genomic_DNA"/>
</dbReference>
<keyword evidence="2" id="KW-1185">Reference proteome</keyword>
<evidence type="ECO:0000313" key="1">
    <source>
        <dbReference type="EMBL" id="OXA50819.1"/>
    </source>
</evidence>
<dbReference type="Proteomes" id="UP000198287">
    <property type="component" value="Unassembled WGS sequence"/>
</dbReference>
<organism evidence="1 2">
    <name type="scientific">Folsomia candida</name>
    <name type="common">Springtail</name>
    <dbReference type="NCBI Taxonomy" id="158441"/>
    <lineage>
        <taxon>Eukaryota</taxon>
        <taxon>Metazoa</taxon>
        <taxon>Ecdysozoa</taxon>
        <taxon>Arthropoda</taxon>
        <taxon>Hexapoda</taxon>
        <taxon>Collembola</taxon>
        <taxon>Entomobryomorpha</taxon>
        <taxon>Isotomoidea</taxon>
        <taxon>Isotomidae</taxon>
        <taxon>Proisotominae</taxon>
        <taxon>Folsomia</taxon>
    </lineage>
</organism>
<proteinExistence type="predicted"/>
<name>A0A226E033_FOLCA</name>
<dbReference type="AlphaFoldDB" id="A0A226E033"/>
<sequence length="215" mass="23918">MAQQGCPFCGWDQCAVLCGWCSAVMRLLSNKWFHDDDDEDDDGLTMPTSAHVVPLFPHTQPVGGTPPIDRPHQGGHISDELRRGGIRRVTTLPSNELIVIVIAITTTTCPPSPQNVVVALVVVLVVGVEVTLVHVKQQQQQRHPDRRLHQAGTSSPHFLHIHHNLDDHTHSRIHFQRDIGKGRGGNHNNEMGSHQEKLCLTEQTLTHMLIVVLNM</sequence>
<reference evidence="1 2" key="1">
    <citation type="submission" date="2015-12" db="EMBL/GenBank/DDBJ databases">
        <title>The genome of Folsomia candida.</title>
        <authorList>
            <person name="Faddeeva A."/>
            <person name="Derks M.F."/>
            <person name="Anvar Y."/>
            <person name="Smit S."/>
            <person name="Van Straalen N."/>
            <person name="Roelofs D."/>
        </authorList>
    </citation>
    <scope>NUCLEOTIDE SEQUENCE [LARGE SCALE GENOMIC DNA]</scope>
    <source>
        <strain evidence="1 2">VU population</strain>
        <tissue evidence="1">Whole body</tissue>
    </source>
</reference>
<evidence type="ECO:0000313" key="2">
    <source>
        <dbReference type="Proteomes" id="UP000198287"/>
    </source>
</evidence>
<gene>
    <name evidence="1" type="ORF">Fcan01_14283</name>
</gene>